<dbReference type="GO" id="GO:0003729">
    <property type="term" value="F:mRNA binding"/>
    <property type="evidence" value="ECO:0007669"/>
    <property type="project" value="InterPro"/>
</dbReference>
<proteinExistence type="predicted"/>
<dbReference type="GO" id="GO:0031124">
    <property type="term" value="P:mRNA 3'-end processing"/>
    <property type="evidence" value="ECO:0007669"/>
    <property type="project" value="InterPro"/>
</dbReference>
<reference evidence="3 4" key="2">
    <citation type="journal article" date="2019" name="G3 (Bethesda)">
        <title>Hybrid Assembly of the Genome of the Entomopathogenic Nematode Steinernema carpocapsae Identifies the X-Chromosome.</title>
        <authorList>
            <person name="Serra L."/>
            <person name="Macchietto M."/>
            <person name="Macias-Munoz A."/>
            <person name="McGill C.J."/>
            <person name="Rodriguez I.M."/>
            <person name="Rodriguez B."/>
            <person name="Murad R."/>
            <person name="Mortazavi A."/>
        </authorList>
    </citation>
    <scope>NUCLEOTIDE SEQUENCE [LARGE SCALE GENOMIC DNA]</scope>
    <source>
        <strain evidence="3 4">ALL</strain>
    </source>
</reference>
<dbReference type="AlphaFoldDB" id="A0A4U5MDT5"/>
<dbReference type="InterPro" id="IPR057242">
    <property type="entry name" value="PCFS4-like"/>
</dbReference>
<dbReference type="EMBL" id="AZBU02000008">
    <property type="protein sequence ID" value="TKR67301.1"/>
    <property type="molecule type" value="Genomic_DNA"/>
</dbReference>
<dbReference type="STRING" id="34508.A0A4U5MDT5"/>
<evidence type="ECO:0000313" key="4">
    <source>
        <dbReference type="Proteomes" id="UP000298663"/>
    </source>
</evidence>
<dbReference type="InterPro" id="IPR045154">
    <property type="entry name" value="PCF11-like"/>
</dbReference>
<evidence type="ECO:0000256" key="1">
    <source>
        <dbReference type="SAM" id="MobiDB-lite"/>
    </source>
</evidence>
<sequence>MMPQAQLPPQHPMGQQMLPPPMMQPPQIPPHSVAPFQAFPPQALPPQALPPQPKPPVIIAETPRFDGVPQNNRIFVDGRAYEVFYIGDTAVIEQNGLPHRIFFIGPPRDVVIDGTPHRLAFGEVTRVYIDGEGHNLRFGGPSRELYMGEHPFKGTFGGAPIYATINGRRHEIRLGGPAPEVRIEPDPSYELQRYMPDARKNVVPPPKVEPKEEPVKKEETDVFSFLRKLQQQGVLKPKPATPPPEPKPVVEEPPKSETPPIPAVYHFSSQRGTVPPENLLGARNTAVLTIRYSKVVESILNPPPCCPECGLSFEDLSDEIRTRHKDDHVQQKLKRLGGSSSMPGGSRPWYNHKKSFYECSTRAELLKVDQKKEEVENVDTARVSAVPAEKAHQKFCQACREDFTEYYDSDEDLWMYKDSALYNDMPYHTGCLMDASTISTHEETTFPSVNTVNMFPHGNLLKSENIVMSHH</sequence>
<dbReference type="PANTHER" id="PTHR15921:SF3">
    <property type="entry name" value="PRE-MRNA CLEAVAGE COMPLEX 2 PROTEIN PCF11"/>
    <property type="match status" value="1"/>
</dbReference>
<feature type="region of interest" description="Disordered" evidence="1">
    <location>
        <begin position="232"/>
        <end position="259"/>
    </location>
</feature>
<dbReference type="GO" id="GO:0005849">
    <property type="term" value="C:mRNA cleavage factor complex"/>
    <property type="evidence" value="ECO:0007669"/>
    <property type="project" value="TreeGrafter"/>
</dbReference>
<name>A0A4U5MDT5_STECR</name>
<dbReference type="GO" id="GO:0005737">
    <property type="term" value="C:cytoplasm"/>
    <property type="evidence" value="ECO:0007669"/>
    <property type="project" value="TreeGrafter"/>
</dbReference>
<dbReference type="GO" id="GO:0000993">
    <property type="term" value="F:RNA polymerase II complex binding"/>
    <property type="evidence" value="ECO:0007669"/>
    <property type="project" value="InterPro"/>
</dbReference>
<dbReference type="PANTHER" id="PTHR15921">
    <property type="entry name" value="PRE-MRNA CLEAVAGE COMPLEX II"/>
    <property type="match status" value="1"/>
</dbReference>
<dbReference type="OrthoDB" id="343582at2759"/>
<gene>
    <name evidence="3" type="ORF">L596_023477</name>
</gene>
<dbReference type="Pfam" id="PF23228">
    <property type="entry name" value="zf_PCFS4"/>
    <property type="match status" value="1"/>
</dbReference>
<accession>A0A4U5MDT5</accession>
<feature type="compositionally biased region" description="Pro residues" evidence="1">
    <location>
        <begin position="18"/>
        <end position="29"/>
    </location>
</feature>
<dbReference type="Proteomes" id="UP000298663">
    <property type="component" value="Unassembled WGS sequence"/>
</dbReference>
<feature type="compositionally biased region" description="Low complexity" evidence="1">
    <location>
        <begin position="30"/>
        <end position="41"/>
    </location>
</feature>
<feature type="region of interest" description="Disordered" evidence="1">
    <location>
        <begin position="1"/>
        <end position="53"/>
    </location>
</feature>
<feature type="compositionally biased region" description="Pro residues" evidence="1">
    <location>
        <begin position="42"/>
        <end position="53"/>
    </location>
</feature>
<evidence type="ECO:0000313" key="3">
    <source>
        <dbReference type="EMBL" id="TKR67301.1"/>
    </source>
</evidence>
<protein>
    <recommendedName>
        <fullName evidence="2">PCFS4-like zinc finger domain-containing protein</fullName>
    </recommendedName>
</protein>
<evidence type="ECO:0000259" key="2">
    <source>
        <dbReference type="Pfam" id="PF23228"/>
    </source>
</evidence>
<keyword evidence="4" id="KW-1185">Reference proteome</keyword>
<organism evidence="3 4">
    <name type="scientific">Steinernema carpocapsae</name>
    <name type="common">Entomopathogenic nematode</name>
    <dbReference type="NCBI Taxonomy" id="34508"/>
    <lineage>
        <taxon>Eukaryota</taxon>
        <taxon>Metazoa</taxon>
        <taxon>Ecdysozoa</taxon>
        <taxon>Nematoda</taxon>
        <taxon>Chromadorea</taxon>
        <taxon>Rhabditida</taxon>
        <taxon>Tylenchina</taxon>
        <taxon>Panagrolaimomorpha</taxon>
        <taxon>Strongyloidoidea</taxon>
        <taxon>Steinernematidae</taxon>
        <taxon>Steinernema</taxon>
    </lineage>
</organism>
<feature type="domain" description="PCFS4-like zinc finger" evidence="2">
    <location>
        <begin position="385"/>
        <end position="427"/>
    </location>
</feature>
<comment type="caution">
    <text evidence="3">The sequence shown here is derived from an EMBL/GenBank/DDBJ whole genome shotgun (WGS) entry which is preliminary data.</text>
</comment>
<reference evidence="3 4" key="1">
    <citation type="journal article" date="2015" name="Genome Biol.">
        <title>Comparative genomics of Steinernema reveals deeply conserved gene regulatory networks.</title>
        <authorList>
            <person name="Dillman A.R."/>
            <person name="Macchietto M."/>
            <person name="Porter C.F."/>
            <person name="Rogers A."/>
            <person name="Williams B."/>
            <person name="Antoshechkin I."/>
            <person name="Lee M.M."/>
            <person name="Goodwin Z."/>
            <person name="Lu X."/>
            <person name="Lewis E.E."/>
            <person name="Goodrich-Blair H."/>
            <person name="Stock S.P."/>
            <person name="Adams B.J."/>
            <person name="Sternberg P.W."/>
            <person name="Mortazavi A."/>
        </authorList>
    </citation>
    <scope>NUCLEOTIDE SEQUENCE [LARGE SCALE GENOMIC DNA]</scope>
    <source>
        <strain evidence="3 4">ALL</strain>
    </source>
</reference>
<dbReference type="GO" id="GO:0006369">
    <property type="term" value="P:termination of RNA polymerase II transcription"/>
    <property type="evidence" value="ECO:0007669"/>
    <property type="project" value="InterPro"/>
</dbReference>